<name>A0A8J3NZM5_9ACTN</name>
<dbReference type="Gene3D" id="3.40.630.30">
    <property type="match status" value="1"/>
</dbReference>
<gene>
    <name evidence="5" type="ORF">Cci01nite_15790</name>
</gene>
<keyword evidence="6" id="KW-1185">Reference proteome</keyword>
<accession>A0A8J3NZM5</accession>
<dbReference type="PANTHER" id="PTHR43877:SF2">
    <property type="entry name" value="AMINOALKYLPHOSPHONATE N-ACETYLTRANSFERASE-RELATED"/>
    <property type="match status" value="1"/>
</dbReference>
<dbReference type="Proteomes" id="UP000659904">
    <property type="component" value="Unassembled WGS sequence"/>
</dbReference>
<evidence type="ECO:0000256" key="3">
    <source>
        <dbReference type="SAM" id="MobiDB-lite"/>
    </source>
</evidence>
<dbReference type="Pfam" id="PF00583">
    <property type="entry name" value="Acetyltransf_1"/>
    <property type="match status" value="1"/>
</dbReference>
<dbReference type="EMBL" id="BONH01000005">
    <property type="protein sequence ID" value="GIF96485.1"/>
    <property type="molecule type" value="Genomic_DNA"/>
</dbReference>
<dbReference type="GO" id="GO:0016747">
    <property type="term" value="F:acyltransferase activity, transferring groups other than amino-acyl groups"/>
    <property type="evidence" value="ECO:0007669"/>
    <property type="project" value="InterPro"/>
</dbReference>
<dbReference type="Gene3D" id="2.40.380.10">
    <property type="entry name" value="FomD-like"/>
    <property type="match status" value="1"/>
</dbReference>
<dbReference type="AlphaFoldDB" id="A0A8J3NZM5"/>
<dbReference type="InterPro" id="IPR035930">
    <property type="entry name" value="FomD-like_sf"/>
</dbReference>
<organism evidence="5 6">
    <name type="scientific">Catellatospora citrea</name>
    <dbReference type="NCBI Taxonomy" id="53366"/>
    <lineage>
        <taxon>Bacteria</taxon>
        <taxon>Bacillati</taxon>
        <taxon>Actinomycetota</taxon>
        <taxon>Actinomycetes</taxon>
        <taxon>Micromonosporales</taxon>
        <taxon>Micromonosporaceae</taxon>
        <taxon>Catellatospora</taxon>
    </lineage>
</organism>
<dbReference type="SUPFAM" id="SSF55729">
    <property type="entry name" value="Acyl-CoA N-acyltransferases (Nat)"/>
    <property type="match status" value="1"/>
</dbReference>
<dbReference type="InterPro" id="IPR016181">
    <property type="entry name" value="Acyl_CoA_acyltransferase"/>
</dbReference>
<dbReference type="SUPFAM" id="SSF159234">
    <property type="entry name" value="FomD-like"/>
    <property type="match status" value="1"/>
</dbReference>
<reference evidence="5 6" key="1">
    <citation type="submission" date="2021-01" db="EMBL/GenBank/DDBJ databases">
        <title>Whole genome shotgun sequence of Catellatospora citrea NBRC 14495.</title>
        <authorList>
            <person name="Komaki H."/>
            <person name="Tamura T."/>
        </authorList>
    </citation>
    <scope>NUCLEOTIDE SEQUENCE [LARGE SCALE GENOMIC DNA]</scope>
    <source>
        <strain evidence="5 6">NBRC 14495</strain>
    </source>
</reference>
<dbReference type="PANTHER" id="PTHR43877">
    <property type="entry name" value="AMINOALKYLPHOSPHONATE N-ACETYLTRANSFERASE-RELATED-RELATED"/>
    <property type="match status" value="1"/>
</dbReference>
<dbReference type="RefSeq" id="WP_120319457.1">
    <property type="nucleotide sequence ID" value="NZ_BONH01000005.1"/>
</dbReference>
<sequence length="330" mass="36890">MHLRIQRQHTGSAESRELRREFVAELALRYPEQDFSADADTAELPVLDAPGAAWFVVYDDGQPIGCGGLRGLDEHTGELKWIYLREAARGRNVGRSLLVELEDTAREFGYTRLRLSTGDRQPEALGLYVSAGYRPVDDGVPVAHRLDKDLRPGPDDVRVDFRKYDGSPHWHTTLRRLGQDGHGTWLGGTRRTPWRRGTRPPHFPQAPHVLLVPHEGGWVANFHAPPRRTAVYVDVAVRPVWTGAGHVTVVDLDLDVVRRRDTGTVELLDADEFAEHQVRYGYPPDVVDAARRTADHLLAAVTAAREPFGAAHLPWLARLTDPPTGYEDVA</sequence>
<evidence type="ECO:0000313" key="6">
    <source>
        <dbReference type="Proteomes" id="UP000659904"/>
    </source>
</evidence>
<evidence type="ECO:0000313" key="5">
    <source>
        <dbReference type="EMBL" id="GIF96485.1"/>
    </source>
</evidence>
<dbReference type="CDD" id="cd04301">
    <property type="entry name" value="NAT_SF"/>
    <property type="match status" value="1"/>
</dbReference>
<dbReference type="InterPro" id="IPR007295">
    <property type="entry name" value="DUF402"/>
</dbReference>
<proteinExistence type="predicted"/>
<evidence type="ECO:0000259" key="4">
    <source>
        <dbReference type="PROSITE" id="PS51186"/>
    </source>
</evidence>
<dbReference type="InterPro" id="IPR000182">
    <property type="entry name" value="GNAT_dom"/>
</dbReference>
<dbReference type="PROSITE" id="PS51186">
    <property type="entry name" value="GNAT"/>
    <property type="match status" value="1"/>
</dbReference>
<feature type="region of interest" description="Disordered" evidence="3">
    <location>
        <begin position="181"/>
        <end position="200"/>
    </location>
</feature>
<protein>
    <recommendedName>
        <fullName evidence="4">N-acetyltransferase domain-containing protein</fullName>
    </recommendedName>
</protein>
<keyword evidence="2" id="KW-0012">Acyltransferase</keyword>
<feature type="domain" description="N-acetyltransferase" evidence="4">
    <location>
        <begin position="13"/>
        <end position="151"/>
    </location>
</feature>
<keyword evidence="1" id="KW-0808">Transferase</keyword>
<dbReference type="InterPro" id="IPR050832">
    <property type="entry name" value="Bact_Acetyltransf"/>
</dbReference>
<evidence type="ECO:0000256" key="2">
    <source>
        <dbReference type="ARBA" id="ARBA00023315"/>
    </source>
</evidence>
<evidence type="ECO:0000256" key="1">
    <source>
        <dbReference type="ARBA" id="ARBA00022679"/>
    </source>
</evidence>
<dbReference type="Pfam" id="PF04167">
    <property type="entry name" value="DUF402"/>
    <property type="match status" value="1"/>
</dbReference>
<comment type="caution">
    <text evidence="5">The sequence shown here is derived from an EMBL/GenBank/DDBJ whole genome shotgun (WGS) entry which is preliminary data.</text>
</comment>